<dbReference type="PROSITE" id="PS00018">
    <property type="entry name" value="EF_HAND_1"/>
    <property type="match status" value="1"/>
</dbReference>
<evidence type="ECO:0000259" key="13">
    <source>
        <dbReference type="PROSITE" id="PS50222"/>
    </source>
</evidence>
<evidence type="ECO:0000256" key="9">
    <source>
        <dbReference type="ARBA" id="ARBA00022833"/>
    </source>
</evidence>
<dbReference type="Proteomes" id="UP000035068">
    <property type="component" value="Unassembled WGS sequence"/>
</dbReference>
<evidence type="ECO:0000256" key="6">
    <source>
        <dbReference type="ARBA" id="ARBA00022723"/>
    </source>
</evidence>
<comment type="catalytic activity">
    <reaction evidence="1">
        <text>S-ubiquitinyl-[E2 ubiquitin-conjugating enzyme]-L-cysteine + [acceptor protein]-L-lysine = [E2 ubiquitin-conjugating enzyme]-L-cysteine + N(6)-ubiquitinyl-[acceptor protein]-L-lysine.</text>
        <dbReference type="EC" id="2.3.2.27"/>
    </reaction>
</comment>
<dbReference type="AlphaFoldDB" id="A0A0C2DRI6"/>
<keyword evidence="11 12" id="KW-0472">Membrane</keyword>
<evidence type="ECO:0000313" key="14">
    <source>
        <dbReference type="EMBL" id="KIH76064.1"/>
    </source>
</evidence>
<organism evidence="14 15">
    <name type="scientific">Geoalkalibacter ferrihydriticus DSM 17813</name>
    <dbReference type="NCBI Taxonomy" id="1121915"/>
    <lineage>
        <taxon>Bacteria</taxon>
        <taxon>Pseudomonadati</taxon>
        <taxon>Thermodesulfobacteriota</taxon>
        <taxon>Desulfuromonadia</taxon>
        <taxon>Desulfuromonadales</taxon>
        <taxon>Geoalkalibacteraceae</taxon>
        <taxon>Geoalkalibacter</taxon>
    </lineage>
</organism>
<accession>A0A0C2DRI6</accession>
<evidence type="ECO:0000256" key="8">
    <source>
        <dbReference type="ARBA" id="ARBA00022786"/>
    </source>
</evidence>
<keyword evidence="8" id="KW-0833">Ubl conjugation pathway</keyword>
<evidence type="ECO:0000256" key="12">
    <source>
        <dbReference type="SAM" id="Phobius"/>
    </source>
</evidence>
<dbReference type="GO" id="GO:0008270">
    <property type="term" value="F:zinc ion binding"/>
    <property type="evidence" value="ECO:0007669"/>
    <property type="project" value="UniProtKB-KW"/>
</dbReference>
<evidence type="ECO:0000256" key="10">
    <source>
        <dbReference type="ARBA" id="ARBA00022989"/>
    </source>
</evidence>
<dbReference type="Pfam" id="PF12483">
    <property type="entry name" value="GIDE"/>
    <property type="match status" value="1"/>
</dbReference>
<evidence type="ECO:0000256" key="3">
    <source>
        <dbReference type="ARBA" id="ARBA00012483"/>
    </source>
</evidence>
<dbReference type="PROSITE" id="PS50222">
    <property type="entry name" value="EF_HAND_2"/>
    <property type="match status" value="1"/>
</dbReference>
<comment type="subcellular location">
    <subcellularLocation>
        <location evidence="2">Membrane</location>
        <topology evidence="2">Multi-pass membrane protein</topology>
    </subcellularLocation>
</comment>
<protein>
    <recommendedName>
        <fullName evidence="3">RING-type E3 ubiquitin transferase</fullName>
        <ecNumber evidence="3">2.3.2.27</ecNumber>
    </recommendedName>
</protein>
<dbReference type="GO" id="GO:0005509">
    <property type="term" value="F:calcium ion binding"/>
    <property type="evidence" value="ECO:0007669"/>
    <property type="project" value="InterPro"/>
</dbReference>
<dbReference type="RefSeq" id="WP_040100022.1">
    <property type="nucleotide sequence ID" value="NZ_JWJD01000005.1"/>
</dbReference>
<dbReference type="GO" id="GO:0016020">
    <property type="term" value="C:membrane"/>
    <property type="evidence" value="ECO:0007669"/>
    <property type="project" value="UniProtKB-SubCell"/>
</dbReference>
<evidence type="ECO:0000256" key="1">
    <source>
        <dbReference type="ARBA" id="ARBA00000900"/>
    </source>
</evidence>
<evidence type="ECO:0000256" key="4">
    <source>
        <dbReference type="ARBA" id="ARBA00022679"/>
    </source>
</evidence>
<dbReference type="EC" id="2.3.2.27" evidence="3"/>
<feature type="domain" description="EF-hand" evidence="13">
    <location>
        <begin position="536"/>
        <end position="564"/>
    </location>
</feature>
<keyword evidence="9" id="KW-0862">Zinc</keyword>
<proteinExistence type="predicted"/>
<dbReference type="EMBL" id="JWJD01000005">
    <property type="protein sequence ID" value="KIH76064.1"/>
    <property type="molecule type" value="Genomic_DNA"/>
</dbReference>
<feature type="transmembrane region" description="Helical" evidence="12">
    <location>
        <begin position="610"/>
        <end position="629"/>
    </location>
</feature>
<evidence type="ECO:0000313" key="15">
    <source>
        <dbReference type="Proteomes" id="UP000035068"/>
    </source>
</evidence>
<gene>
    <name evidence="14" type="ORF">GFER_12480</name>
</gene>
<keyword evidence="6" id="KW-0479">Metal-binding</keyword>
<keyword evidence="10 12" id="KW-1133">Transmembrane helix</keyword>
<dbReference type="InterPro" id="IPR002048">
    <property type="entry name" value="EF_hand_dom"/>
</dbReference>
<evidence type="ECO:0000256" key="2">
    <source>
        <dbReference type="ARBA" id="ARBA00004141"/>
    </source>
</evidence>
<keyword evidence="5 12" id="KW-0812">Transmembrane</keyword>
<evidence type="ECO:0000256" key="11">
    <source>
        <dbReference type="ARBA" id="ARBA00023136"/>
    </source>
</evidence>
<keyword evidence="7" id="KW-0863">Zinc-finger</keyword>
<evidence type="ECO:0000256" key="5">
    <source>
        <dbReference type="ARBA" id="ARBA00022692"/>
    </source>
</evidence>
<keyword evidence="15" id="KW-1185">Reference proteome</keyword>
<dbReference type="GO" id="GO:0061630">
    <property type="term" value="F:ubiquitin protein ligase activity"/>
    <property type="evidence" value="ECO:0007669"/>
    <property type="project" value="UniProtKB-EC"/>
</dbReference>
<comment type="caution">
    <text evidence="14">The sequence shown here is derived from an EMBL/GenBank/DDBJ whole genome shotgun (WGS) entry which is preliminary data.</text>
</comment>
<name>A0A0C2DRI6_9BACT</name>
<evidence type="ECO:0000256" key="7">
    <source>
        <dbReference type="ARBA" id="ARBA00022771"/>
    </source>
</evidence>
<keyword evidence="4" id="KW-0808">Transferase</keyword>
<dbReference type="InterPro" id="IPR018247">
    <property type="entry name" value="EF_Hand_1_Ca_BS"/>
</dbReference>
<dbReference type="GO" id="GO:0016567">
    <property type="term" value="P:protein ubiquitination"/>
    <property type="evidence" value="ECO:0007669"/>
    <property type="project" value="InterPro"/>
</dbReference>
<sequence>MDDKRYLIVSRALGETARIKDLLPLLAADFGLDAFTARQRLLGRGRALLAQGKGPKLAELHTLVTNFGIDAQLIRPTPPRFAPKRVRQVEIRQDHLEFSTPGPPCRLARGTRVLAILADLSGQAAGRNLRRLMVQNTYQGAAAVAPLTQDEMLEAVLRTQPILDLYLLGDEQDVSDALRLVAGGFNPAGLGERACLSSVGNMRALIDLIREYAGEFTLSCDFGLALLPGCSLRKPEPGEDARAANLKSLTRFGWLMSDVLLQKPPAPQNPTLGLVPPPLAQIIREELGDQDVLKAEEPSAPAPTLPPPPTPGTVAARWTWKRGLSLAVGIAAAALMFSEGGGRLIHLIVYDGMRSGALPGALSAGFFGGGFYCLRIKRLIENTPTSRIRSLAMGMVELNGHARRKYALVSPATQTACVWYRLRRYRRNEKSGWQLTRQSDSGAVPFLLDDGTGTITVDPQGARIRPGVRNEGFPGQEGFMVRSLGGTDTNEKWVEELIPEGTSLYVLGSARPYKEQSLSLAERTREALRELKLDPKALEKYDRNGDGRIDEEEWDLARAAVQQQVLREHLLRNEKAAPGTTRALVGRSCSHTRPFIIAQTESEAHLTRGYAWWMAALFAAALGTAVWALKQILLGLN</sequence>
<dbReference type="InterPro" id="IPR022170">
    <property type="entry name" value="MUL1-like"/>
</dbReference>
<reference evidence="14 15" key="1">
    <citation type="submission" date="2014-12" db="EMBL/GenBank/DDBJ databases">
        <title>Genomes of Geoalkalibacter ferrihydriticus and Geoalkalibacter subterraneus, two haloalkaliphilic metal-reducing members of the Geobacteraceae.</title>
        <authorList>
            <person name="Badalamenti J.P."/>
            <person name="Torres C.I."/>
            <person name="Krajmalnik-Brown R."/>
            <person name="Bond D.R."/>
        </authorList>
    </citation>
    <scope>NUCLEOTIDE SEQUENCE [LARGE SCALE GENOMIC DNA]</scope>
    <source>
        <strain evidence="14 15">DSM 17813</strain>
    </source>
</reference>